<dbReference type="InterPro" id="IPR020846">
    <property type="entry name" value="MFS_dom"/>
</dbReference>
<dbReference type="PROSITE" id="PS00217">
    <property type="entry name" value="SUGAR_TRANSPORT_2"/>
    <property type="match status" value="1"/>
</dbReference>
<keyword evidence="4 9" id="KW-0812">Transmembrane</keyword>
<evidence type="ECO:0000256" key="4">
    <source>
        <dbReference type="ARBA" id="ARBA00022692"/>
    </source>
</evidence>
<evidence type="ECO:0000256" key="9">
    <source>
        <dbReference type="SAM" id="Phobius"/>
    </source>
</evidence>
<dbReference type="EMBL" id="ML002701">
    <property type="protein sequence ID" value="RKP36192.1"/>
    <property type="molecule type" value="Genomic_DNA"/>
</dbReference>
<feature type="transmembrane region" description="Helical" evidence="9">
    <location>
        <begin position="58"/>
        <end position="78"/>
    </location>
</feature>
<evidence type="ECO:0000313" key="12">
    <source>
        <dbReference type="Proteomes" id="UP000268162"/>
    </source>
</evidence>
<feature type="transmembrane region" description="Helical" evidence="9">
    <location>
        <begin position="505"/>
        <end position="526"/>
    </location>
</feature>
<comment type="similarity">
    <text evidence="2 7">Belongs to the major facilitator superfamily. Sugar transporter (TC 2.A.1.1) family.</text>
</comment>
<evidence type="ECO:0000256" key="3">
    <source>
        <dbReference type="ARBA" id="ARBA00022448"/>
    </source>
</evidence>
<dbReference type="STRING" id="215637.A0A4P9ZTT5"/>
<proteinExistence type="inferred from homology"/>
<dbReference type="GO" id="GO:0015149">
    <property type="term" value="F:hexose transmembrane transporter activity"/>
    <property type="evidence" value="ECO:0007669"/>
    <property type="project" value="TreeGrafter"/>
</dbReference>
<gene>
    <name evidence="11" type="ORF">BJ085DRAFT_16196</name>
</gene>
<dbReference type="PROSITE" id="PS50850">
    <property type="entry name" value="MFS"/>
    <property type="match status" value="1"/>
</dbReference>
<feature type="domain" description="Major facilitator superfamily (MFS) profile" evidence="10">
    <location>
        <begin position="65"/>
        <end position="530"/>
    </location>
</feature>
<reference evidence="12" key="1">
    <citation type="journal article" date="2018" name="Nat. Microbiol.">
        <title>Leveraging single-cell genomics to expand the fungal tree of life.</title>
        <authorList>
            <person name="Ahrendt S.R."/>
            <person name="Quandt C.A."/>
            <person name="Ciobanu D."/>
            <person name="Clum A."/>
            <person name="Salamov A."/>
            <person name="Andreopoulos B."/>
            <person name="Cheng J.F."/>
            <person name="Woyke T."/>
            <person name="Pelin A."/>
            <person name="Henrissat B."/>
            <person name="Reynolds N.K."/>
            <person name="Benny G.L."/>
            <person name="Smith M.E."/>
            <person name="James T.Y."/>
            <person name="Grigoriev I.V."/>
        </authorList>
    </citation>
    <scope>NUCLEOTIDE SEQUENCE [LARGE SCALE GENOMIC DNA]</scope>
    <source>
        <strain evidence="12">RSA 468</strain>
    </source>
</reference>
<comment type="subcellular location">
    <subcellularLocation>
        <location evidence="1">Membrane</location>
        <topology evidence="1">Multi-pass membrane protein</topology>
    </subcellularLocation>
</comment>
<dbReference type="AlphaFoldDB" id="A0A4P9ZTT5"/>
<dbReference type="PANTHER" id="PTHR23503:SF8">
    <property type="entry name" value="FACILITATED GLUCOSE TRANSPORTER PROTEIN 1"/>
    <property type="match status" value="1"/>
</dbReference>
<evidence type="ECO:0000256" key="6">
    <source>
        <dbReference type="ARBA" id="ARBA00023136"/>
    </source>
</evidence>
<feature type="transmembrane region" description="Helical" evidence="9">
    <location>
        <begin position="239"/>
        <end position="261"/>
    </location>
</feature>
<dbReference type="GO" id="GO:0016020">
    <property type="term" value="C:membrane"/>
    <property type="evidence" value="ECO:0007669"/>
    <property type="project" value="UniProtKB-SubCell"/>
</dbReference>
<evidence type="ECO:0000256" key="8">
    <source>
        <dbReference type="SAM" id="MobiDB-lite"/>
    </source>
</evidence>
<name>A0A4P9ZTT5_9FUNG</name>
<dbReference type="PANTHER" id="PTHR23503">
    <property type="entry name" value="SOLUTE CARRIER FAMILY 2"/>
    <property type="match status" value="1"/>
</dbReference>
<dbReference type="InterPro" id="IPR005829">
    <property type="entry name" value="Sugar_transporter_CS"/>
</dbReference>
<dbReference type="InterPro" id="IPR036259">
    <property type="entry name" value="MFS_trans_sf"/>
</dbReference>
<keyword evidence="3 7" id="KW-0813">Transport</keyword>
<evidence type="ECO:0000256" key="2">
    <source>
        <dbReference type="ARBA" id="ARBA00010992"/>
    </source>
</evidence>
<feature type="transmembrane region" description="Helical" evidence="9">
    <location>
        <begin position="476"/>
        <end position="499"/>
    </location>
</feature>
<dbReference type="InterPro" id="IPR005828">
    <property type="entry name" value="MFS_sugar_transport-like"/>
</dbReference>
<feature type="transmembrane region" description="Helical" evidence="9">
    <location>
        <begin position="121"/>
        <end position="141"/>
    </location>
</feature>
<feature type="region of interest" description="Disordered" evidence="8">
    <location>
        <begin position="1"/>
        <end position="26"/>
    </location>
</feature>
<evidence type="ECO:0000259" key="10">
    <source>
        <dbReference type="PROSITE" id="PS50850"/>
    </source>
</evidence>
<evidence type="ECO:0000256" key="5">
    <source>
        <dbReference type="ARBA" id="ARBA00022989"/>
    </source>
</evidence>
<organism evidence="11 12">
    <name type="scientific">Dimargaris cristalligena</name>
    <dbReference type="NCBI Taxonomy" id="215637"/>
    <lineage>
        <taxon>Eukaryota</taxon>
        <taxon>Fungi</taxon>
        <taxon>Fungi incertae sedis</taxon>
        <taxon>Zoopagomycota</taxon>
        <taxon>Kickxellomycotina</taxon>
        <taxon>Dimargaritomycetes</taxon>
        <taxon>Dimargaritales</taxon>
        <taxon>Dimargaritaceae</taxon>
        <taxon>Dimargaris</taxon>
    </lineage>
</organism>
<feature type="transmembrane region" description="Helical" evidence="9">
    <location>
        <begin position="153"/>
        <end position="172"/>
    </location>
</feature>
<dbReference type="Proteomes" id="UP000268162">
    <property type="component" value="Unassembled WGS sequence"/>
</dbReference>
<dbReference type="Pfam" id="PF00083">
    <property type="entry name" value="Sugar_tr"/>
    <property type="match status" value="1"/>
</dbReference>
<feature type="transmembrane region" description="Helical" evidence="9">
    <location>
        <begin position="211"/>
        <end position="233"/>
    </location>
</feature>
<dbReference type="InterPro" id="IPR003663">
    <property type="entry name" value="Sugar/inositol_transpt"/>
</dbReference>
<evidence type="ECO:0000256" key="1">
    <source>
        <dbReference type="ARBA" id="ARBA00004141"/>
    </source>
</evidence>
<protein>
    <submittedName>
        <fullName evidence="11">General substrate transporter</fullName>
    </submittedName>
</protein>
<evidence type="ECO:0000256" key="7">
    <source>
        <dbReference type="RuleBase" id="RU003346"/>
    </source>
</evidence>
<evidence type="ECO:0000313" key="11">
    <source>
        <dbReference type="EMBL" id="RKP36192.1"/>
    </source>
</evidence>
<keyword evidence="6 9" id="KW-0472">Membrane</keyword>
<feature type="transmembrane region" description="Helical" evidence="9">
    <location>
        <begin position="351"/>
        <end position="381"/>
    </location>
</feature>
<feature type="transmembrane region" description="Helical" evidence="9">
    <location>
        <begin position="387"/>
        <end position="407"/>
    </location>
</feature>
<dbReference type="InterPro" id="IPR045263">
    <property type="entry name" value="GLUT"/>
</dbReference>
<keyword evidence="5 9" id="KW-1133">Transmembrane helix</keyword>
<feature type="transmembrane region" description="Helical" evidence="9">
    <location>
        <begin position="414"/>
        <end position="434"/>
    </location>
</feature>
<dbReference type="PRINTS" id="PR00171">
    <property type="entry name" value="SUGRTRNSPORT"/>
</dbReference>
<feature type="transmembrane region" description="Helical" evidence="9">
    <location>
        <begin position="440"/>
        <end position="464"/>
    </location>
</feature>
<dbReference type="SUPFAM" id="SSF103473">
    <property type="entry name" value="MFS general substrate transporter"/>
    <property type="match status" value="1"/>
</dbReference>
<sequence>MASIPTAASLPEPYSTESNPLLVPGGIDGRDSAHLATLPLTDHSETGEVLSDSSRLALTGYALFVGLVIALSSVQFGYHNGELNTPKEALTHCDLTDPARVGGGAGNYLPTLPPCLPMSDMTFSFVTSIFTLGGLVGSLLAPTLADRWGRKTATVGNNILYILGSLAMGLAVNVPWLLAGRFLVGVGCGVSIVVNPMYLTEIAPRPWRGSFGLLNQMGIVCGLLFTQTLGYFLNNVPGWRLVLSMGILLSVLQLFLIIFCVESPQYLAAQAGNDIKARASLCRLRGTMDVDRELATWQNVAQKARLLPGSLGDDRSPIATTFPTTATVAAPASSTLGLGTLFRSKLYRKPLLLALLMQSVQQWSGINTVFFYSTVILSAIFPGREGILTVLINVFNLIATIVSVSLVDRLGRRPLLLGSMVGMAGALLVLALSIQFPTPAVSLVGLFMVVGTFAVGLGPLSFLLSVELVDIRATATVSALGLAANWISNFTVSSLFLLLNKSMGGWVFILFSAILLGAGLVVYKFVPETRDKTTQEIWRDMGLIK</sequence>
<dbReference type="Gene3D" id="1.20.1250.20">
    <property type="entry name" value="MFS general substrate transporter like domains"/>
    <property type="match status" value="1"/>
</dbReference>
<dbReference type="NCBIfam" id="TIGR00879">
    <property type="entry name" value="SP"/>
    <property type="match status" value="1"/>
</dbReference>
<accession>A0A4P9ZTT5</accession>
<keyword evidence="12" id="KW-1185">Reference proteome</keyword>
<feature type="transmembrane region" description="Helical" evidence="9">
    <location>
        <begin position="178"/>
        <end position="199"/>
    </location>
</feature>